<dbReference type="InterPro" id="IPR011761">
    <property type="entry name" value="ATP-grasp"/>
</dbReference>
<dbReference type="PROSITE" id="PS50975">
    <property type="entry name" value="ATP_GRASP"/>
    <property type="match status" value="1"/>
</dbReference>
<dbReference type="SUPFAM" id="SSF56059">
    <property type="entry name" value="Glutathione synthetase ATP-binding domain-like"/>
    <property type="match status" value="1"/>
</dbReference>
<gene>
    <name evidence="3" type="ORF">SOCE26_088620</name>
</gene>
<dbReference type="Gene3D" id="3.30.470.20">
    <property type="entry name" value="ATP-grasp fold, B domain"/>
    <property type="match status" value="1"/>
</dbReference>
<dbReference type="OrthoDB" id="4632333at2"/>
<dbReference type="GO" id="GO:0046872">
    <property type="term" value="F:metal ion binding"/>
    <property type="evidence" value="ECO:0007669"/>
    <property type="project" value="InterPro"/>
</dbReference>
<dbReference type="Proteomes" id="UP000238348">
    <property type="component" value="Chromosome"/>
</dbReference>
<protein>
    <recommendedName>
        <fullName evidence="2">ATP-grasp domain-containing protein</fullName>
    </recommendedName>
</protein>
<proteinExistence type="predicted"/>
<feature type="domain" description="ATP-grasp" evidence="2">
    <location>
        <begin position="127"/>
        <end position="330"/>
    </location>
</feature>
<name>A0A2L0F728_SORCE</name>
<dbReference type="AlphaFoldDB" id="A0A2L0F728"/>
<dbReference type="EMBL" id="CP012673">
    <property type="protein sequence ID" value="AUX47343.1"/>
    <property type="molecule type" value="Genomic_DNA"/>
</dbReference>
<evidence type="ECO:0000313" key="4">
    <source>
        <dbReference type="Proteomes" id="UP000238348"/>
    </source>
</evidence>
<keyword evidence="1" id="KW-0067">ATP-binding</keyword>
<dbReference type="RefSeq" id="WP_159397858.1">
    <property type="nucleotide sequence ID" value="NZ_CP012673.1"/>
</dbReference>
<keyword evidence="1" id="KW-0547">Nucleotide-binding</keyword>
<dbReference type="GO" id="GO:0005524">
    <property type="term" value="F:ATP binding"/>
    <property type="evidence" value="ECO:0007669"/>
    <property type="project" value="UniProtKB-UniRule"/>
</dbReference>
<reference evidence="3 4" key="1">
    <citation type="submission" date="2015-09" db="EMBL/GenBank/DDBJ databases">
        <title>Sorangium comparison.</title>
        <authorList>
            <person name="Zaburannyi N."/>
            <person name="Bunk B."/>
            <person name="Overmann J."/>
            <person name="Mueller R."/>
        </authorList>
    </citation>
    <scope>NUCLEOTIDE SEQUENCE [LARGE SCALE GENOMIC DNA]</scope>
    <source>
        <strain evidence="3 4">So ce26</strain>
    </source>
</reference>
<organism evidence="3 4">
    <name type="scientific">Sorangium cellulosum</name>
    <name type="common">Polyangium cellulosum</name>
    <dbReference type="NCBI Taxonomy" id="56"/>
    <lineage>
        <taxon>Bacteria</taxon>
        <taxon>Pseudomonadati</taxon>
        <taxon>Myxococcota</taxon>
        <taxon>Polyangia</taxon>
        <taxon>Polyangiales</taxon>
        <taxon>Polyangiaceae</taxon>
        <taxon>Sorangium</taxon>
    </lineage>
</organism>
<evidence type="ECO:0000256" key="1">
    <source>
        <dbReference type="PROSITE-ProRule" id="PRU00409"/>
    </source>
</evidence>
<accession>A0A2L0F728</accession>
<evidence type="ECO:0000259" key="2">
    <source>
        <dbReference type="PROSITE" id="PS50975"/>
    </source>
</evidence>
<sequence length="467" mass="51018">MSGSPLRIAMFPRGIDGLFLPPARGVELLALVARGAPEEAWARRVLGDERVLPYDLSRSDLGVYPATEDLLMHSDIHEVMASSGTRGLFLSSSCTRGTRAWATRHGVRLIATEYTHQRRFEDKIWFDRFLVRHGLPRPAGGPVTFGSAERWPVQGPAVVQEPSSLGGEGTYFVRGPEDLDALARRGALARGSRYLVRELVDGSPYGITVFVTPAVVALSTVRLQCYYPHEATGGAHGHHHVFAGVQWIPTPDLPEELRRQLDAIFLKLGDLLHARRFFGFANVDFMVDTRGRVLLLECNPRMSAATPQLLARPELLSGVAAGALFLEAFLGERTPAPPGTPARSPLPAASYRGATLDIVSAPRAPADGARAAVVRRGFETGLYALEERGVRHLGPDVRQLPGDRELALFSYARPGQPCPPETTLASAVSNLPLYGPRGELLAPARELLEYFDYTDDRQGIRREETPG</sequence>
<evidence type="ECO:0000313" key="3">
    <source>
        <dbReference type="EMBL" id="AUX47343.1"/>
    </source>
</evidence>